<evidence type="ECO:0000313" key="1">
    <source>
        <dbReference type="EMBL" id="JAH86194.1"/>
    </source>
</evidence>
<dbReference type="AlphaFoldDB" id="A0A0E9W729"/>
<protein>
    <submittedName>
        <fullName evidence="1">Uncharacterized protein</fullName>
    </submittedName>
</protein>
<sequence length="59" mass="6566">MELNLSCHRFTVTPDPDMNYTRTHTCPASFCSSIQGLMSVPLNTAGETFPVKGIHIHLF</sequence>
<proteinExistence type="predicted"/>
<reference evidence="1" key="2">
    <citation type="journal article" date="2015" name="Fish Shellfish Immunol.">
        <title>Early steps in the European eel (Anguilla anguilla)-Vibrio vulnificus interaction in the gills: Role of the RtxA13 toxin.</title>
        <authorList>
            <person name="Callol A."/>
            <person name="Pajuelo D."/>
            <person name="Ebbesson L."/>
            <person name="Teles M."/>
            <person name="MacKenzie S."/>
            <person name="Amaro C."/>
        </authorList>
    </citation>
    <scope>NUCLEOTIDE SEQUENCE</scope>
</reference>
<name>A0A0E9W729_ANGAN</name>
<reference evidence="1" key="1">
    <citation type="submission" date="2014-11" db="EMBL/GenBank/DDBJ databases">
        <authorList>
            <person name="Amaro Gonzalez C."/>
        </authorList>
    </citation>
    <scope>NUCLEOTIDE SEQUENCE</scope>
</reference>
<organism evidence="1">
    <name type="scientific">Anguilla anguilla</name>
    <name type="common">European freshwater eel</name>
    <name type="synonym">Muraena anguilla</name>
    <dbReference type="NCBI Taxonomy" id="7936"/>
    <lineage>
        <taxon>Eukaryota</taxon>
        <taxon>Metazoa</taxon>
        <taxon>Chordata</taxon>
        <taxon>Craniata</taxon>
        <taxon>Vertebrata</taxon>
        <taxon>Euteleostomi</taxon>
        <taxon>Actinopterygii</taxon>
        <taxon>Neopterygii</taxon>
        <taxon>Teleostei</taxon>
        <taxon>Anguilliformes</taxon>
        <taxon>Anguillidae</taxon>
        <taxon>Anguilla</taxon>
    </lineage>
</organism>
<accession>A0A0E9W729</accession>
<dbReference type="EMBL" id="GBXM01022383">
    <property type="protein sequence ID" value="JAH86194.1"/>
    <property type="molecule type" value="Transcribed_RNA"/>
</dbReference>